<dbReference type="PROSITE" id="PS50162">
    <property type="entry name" value="RECA_2"/>
    <property type="match status" value="1"/>
</dbReference>
<dbReference type="PROSITE" id="PS00284">
    <property type="entry name" value="SERPIN"/>
    <property type="match status" value="1"/>
</dbReference>
<dbReference type="InterPro" id="IPR023795">
    <property type="entry name" value="Serpin_CS"/>
</dbReference>
<evidence type="ECO:0000256" key="3">
    <source>
        <dbReference type="ARBA" id="ARBA00022763"/>
    </source>
</evidence>
<dbReference type="GO" id="GO:0007596">
    <property type="term" value="P:blood coagulation"/>
    <property type="evidence" value="ECO:0007669"/>
    <property type="project" value="InterPro"/>
</dbReference>
<dbReference type="EMBL" id="JANIIK010000042">
    <property type="protein sequence ID" value="KAJ3607173.1"/>
    <property type="molecule type" value="Genomic_DNA"/>
</dbReference>
<dbReference type="GO" id="GO:0005657">
    <property type="term" value="C:replication fork"/>
    <property type="evidence" value="ECO:0007669"/>
    <property type="project" value="TreeGrafter"/>
</dbReference>
<dbReference type="GO" id="GO:0004867">
    <property type="term" value="F:serine-type endopeptidase inhibitor activity"/>
    <property type="evidence" value="ECO:0007669"/>
    <property type="project" value="InterPro"/>
</dbReference>
<dbReference type="InterPro" id="IPR036186">
    <property type="entry name" value="Serpin_sf"/>
</dbReference>
<comment type="subcellular location">
    <subcellularLocation>
        <location evidence="1">Nucleus</location>
    </subcellularLocation>
</comment>
<evidence type="ECO:0000256" key="4">
    <source>
        <dbReference type="ARBA" id="ARBA00022840"/>
    </source>
</evidence>
<evidence type="ECO:0000259" key="8">
    <source>
        <dbReference type="PROSITE" id="PS50162"/>
    </source>
</evidence>
<keyword evidence="5" id="KW-0234">DNA repair</keyword>
<accession>A0A9Q0EKH7</accession>
<proteinExistence type="inferred from homology"/>
<dbReference type="InterPro" id="IPR013632">
    <property type="entry name" value="Rad51_C"/>
</dbReference>
<keyword evidence="6" id="KW-0539">Nucleus</keyword>
<dbReference type="GO" id="GO:0033065">
    <property type="term" value="C:Rad51C-XRCC3 complex"/>
    <property type="evidence" value="ECO:0007669"/>
    <property type="project" value="TreeGrafter"/>
</dbReference>
<dbReference type="InterPro" id="IPR042178">
    <property type="entry name" value="Serpin_sf_1"/>
</dbReference>
<dbReference type="GO" id="GO:0140664">
    <property type="term" value="F:ATP-dependent DNA damage sensor activity"/>
    <property type="evidence" value="ECO:0007669"/>
    <property type="project" value="InterPro"/>
</dbReference>
<sequence length="630" mass="69100">MTWEQLELNPRVITAVKKALQLYRGESPEWDCGLRVSLGCPLLDGVLRGGLLPWGLTELAGASGAGKSQLALQLCLSVQYPEQYGGLGSGALYICTEDSFPIRRLNQLQAEQHRLRRDVPPDVVSSIRFSDNIYVEHAADLGALMACVTQKAAVLLAQGRVRLLVVDSVAALFRSEFQENQGLERSRYLSAFASALHKQSSTYQLPVLCVNQVTVRLMVTRLPGAVSMGTQSSVPRRLEVVFAPHLARDSCVFGVWREGLAGSQELSSGNADFASRLYRRVSSQTDDNVVLSPFSVSVGLAMLASGSGGATRQQLLTALGLGSLVPEQIPGLFQALQSSITQEGRFPLKQGVAAFPSQAFSLAPSYLDLVQTQFGGKAQTLSYASKQEATDSINQWAQSQTTDRVKDVVVVVDTETKLLLVSVAHYQTQFSFSFNASFTQEERFYVNRYHVVQVPMMFHSGKHLLAYDSSLRLGLLKLPMVGGAAMLVMLPDENVSVTSVEEELTAQRFQGWLRQLKKTKLEVQIPRFLLERSCSLREVLTQMDVKDVFQEDIADLSVMSTEPGLQLTEVYHKAAVTVDETGPTGGSSGMDFFGSPPPRLTINRPFLFIIYHQKTGSILHMGRVVDPSQA</sequence>
<organism evidence="9 10">
    <name type="scientific">Muraenolepis orangiensis</name>
    <name type="common">Patagonian moray cod</name>
    <dbReference type="NCBI Taxonomy" id="630683"/>
    <lineage>
        <taxon>Eukaryota</taxon>
        <taxon>Metazoa</taxon>
        <taxon>Chordata</taxon>
        <taxon>Craniata</taxon>
        <taxon>Vertebrata</taxon>
        <taxon>Euteleostomi</taxon>
        <taxon>Actinopterygii</taxon>
        <taxon>Neopterygii</taxon>
        <taxon>Teleostei</taxon>
        <taxon>Neoteleostei</taxon>
        <taxon>Acanthomorphata</taxon>
        <taxon>Zeiogadaria</taxon>
        <taxon>Gadariae</taxon>
        <taxon>Gadiformes</taxon>
        <taxon>Muraenolepidoidei</taxon>
        <taxon>Muraenolepididae</taxon>
        <taxon>Muraenolepis</taxon>
    </lineage>
</organism>
<dbReference type="GO" id="GO:0071140">
    <property type="term" value="P:resolution of mitotic recombination intermediates"/>
    <property type="evidence" value="ECO:0007669"/>
    <property type="project" value="TreeGrafter"/>
</dbReference>
<feature type="domain" description="RecA family profile 1" evidence="8">
    <location>
        <begin position="32"/>
        <end position="213"/>
    </location>
</feature>
<dbReference type="GO" id="GO:0005524">
    <property type="term" value="F:ATP binding"/>
    <property type="evidence" value="ECO:0007669"/>
    <property type="project" value="UniProtKB-KW"/>
</dbReference>
<protein>
    <recommendedName>
        <fullName evidence="8">RecA family profile 1 domain-containing protein</fullName>
    </recommendedName>
</protein>
<evidence type="ECO:0000313" key="10">
    <source>
        <dbReference type="Proteomes" id="UP001148018"/>
    </source>
</evidence>
<evidence type="ECO:0000256" key="1">
    <source>
        <dbReference type="ARBA" id="ARBA00004123"/>
    </source>
</evidence>
<comment type="caution">
    <text evidence="9">The sequence shown here is derived from an EMBL/GenBank/DDBJ whole genome shotgun (WGS) entry which is preliminary data.</text>
</comment>
<evidence type="ECO:0000256" key="7">
    <source>
        <dbReference type="RuleBase" id="RU000411"/>
    </source>
</evidence>
<dbReference type="GO" id="GO:0090656">
    <property type="term" value="P:t-circle formation"/>
    <property type="evidence" value="ECO:0007669"/>
    <property type="project" value="TreeGrafter"/>
</dbReference>
<dbReference type="SUPFAM" id="SSF52540">
    <property type="entry name" value="P-loop containing nucleoside triphosphate hydrolases"/>
    <property type="match status" value="1"/>
</dbReference>
<dbReference type="Gene3D" id="2.30.39.10">
    <property type="entry name" value="Alpha-1-antitrypsin, domain 1"/>
    <property type="match status" value="1"/>
</dbReference>
<dbReference type="SMART" id="SM00093">
    <property type="entry name" value="SERPIN"/>
    <property type="match status" value="1"/>
</dbReference>
<dbReference type="InterPro" id="IPR033835">
    <property type="entry name" value="PZI_serpin_dom"/>
</dbReference>
<dbReference type="Proteomes" id="UP001148018">
    <property type="component" value="Unassembled WGS sequence"/>
</dbReference>
<reference evidence="9" key="1">
    <citation type="submission" date="2022-07" db="EMBL/GenBank/DDBJ databases">
        <title>Chromosome-level genome of Muraenolepis orangiensis.</title>
        <authorList>
            <person name="Kim J."/>
        </authorList>
    </citation>
    <scope>NUCLEOTIDE SEQUENCE</scope>
    <source>
        <strain evidence="9">KU_S4_2022</strain>
        <tissue evidence="9">Muscle</tissue>
    </source>
</reference>
<dbReference type="InterPro" id="IPR047348">
    <property type="entry name" value="XRCC3-like_C"/>
</dbReference>
<dbReference type="OrthoDB" id="10063692at2759"/>
<dbReference type="GO" id="GO:0000400">
    <property type="term" value="F:four-way junction DNA binding"/>
    <property type="evidence" value="ECO:0007669"/>
    <property type="project" value="TreeGrafter"/>
</dbReference>
<keyword evidence="3" id="KW-0227">DNA damage</keyword>
<dbReference type="PRINTS" id="PR00780">
    <property type="entry name" value="LEUSERPINII"/>
</dbReference>
<gene>
    <name evidence="9" type="ORF">NHX12_026686</name>
</gene>
<evidence type="ECO:0000256" key="6">
    <source>
        <dbReference type="ARBA" id="ARBA00023242"/>
    </source>
</evidence>
<dbReference type="InterPro" id="IPR003593">
    <property type="entry name" value="AAA+_ATPase"/>
</dbReference>
<dbReference type="PANTHER" id="PTHR46487:SF1">
    <property type="entry name" value="DNA REPAIR PROTEIN XRCC3"/>
    <property type="match status" value="1"/>
</dbReference>
<dbReference type="CDD" id="cd19491">
    <property type="entry name" value="XRCC3"/>
    <property type="match status" value="1"/>
</dbReference>
<comment type="similarity">
    <text evidence="7">Belongs to the serpin family.</text>
</comment>
<dbReference type="SMART" id="SM00382">
    <property type="entry name" value="AAA"/>
    <property type="match status" value="1"/>
</dbReference>
<dbReference type="InterPro" id="IPR042185">
    <property type="entry name" value="Serpin_sf_2"/>
</dbReference>
<evidence type="ECO:0000256" key="2">
    <source>
        <dbReference type="ARBA" id="ARBA00022741"/>
    </source>
</evidence>
<dbReference type="Gene3D" id="3.30.497.10">
    <property type="entry name" value="Antithrombin, subunit I, domain 2"/>
    <property type="match status" value="1"/>
</dbReference>
<dbReference type="GO" id="GO:0000722">
    <property type="term" value="P:telomere maintenance via recombination"/>
    <property type="evidence" value="ECO:0007669"/>
    <property type="project" value="TreeGrafter"/>
</dbReference>
<dbReference type="GO" id="GO:0045003">
    <property type="term" value="P:double-strand break repair via synthesis-dependent strand annealing"/>
    <property type="evidence" value="ECO:0007669"/>
    <property type="project" value="TreeGrafter"/>
</dbReference>
<dbReference type="PANTHER" id="PTHR46487">
    <property type="entry name" value="DNA REPAIR PROTEIN XRCC3"/>
    <property type="match status" value="1"/>
</dbReference>
<dbReference type="Pfam" id="PF00079">
    <property type="entry name" value="Serpin"/>
    <property type="match status" value="1"/>
</dbReference>
<evidence type="ECO:0000256" key="5">
    <source>
        <dbReference type="ARBA" id="ARBA00023204"/>
    </source>
</evidence>
<evidence type="ECO:0000313" key="9">
    <source>
        <dbReference type="EMBL" id="KAJ3607173.1"/>
    </source>
</evidence>
<dbReference type="InterPro" id="IPR020588">
    <property type="entry name" value="RecA_ATP-bd"/>
</dbReference>
<dbReference type="InterPro" id="IPR027417">
    <property type="entry name" value="P-loop_NTPase"/>
</dbReference>
<keyword evidence="2" id="KW-0547">Nucleotide-binding</keyword>
<dbReference type="AlphaFoldDB" id="A0A9Q0EKH7"/>
<dbReference type="SUPFAM" id="SSF56574">
    <property type="entry name" value="Serpins"/>
    <property type="match status" value="1"/>
</dbReference>
<keyword evidence="10" id="KW-1185">Reference proteome</keyword>
<name>A0A9Q0EKH7_9TELE</name>
<dbReference type="Pfam" id="PF08423">
    <property type="entry name" value="Rad51"/>
    <property type="match status" value="1"/>
</dbReference>
<dbReference type="Gene3D" id="3.40.50.300">
    <property type="entry name" value="P-loop containing nucleotide triphosphate hydrolases"/>
    <property type="match status" value="1"/>
</dbReference>
<keyword evidence="4" id="KW-0067">ATP-binding</keyword>
<dbReference type="InterPro" id="IPR023796">
    <property type="entry name" value="Serpin_dom"/>
</dbReference>
<dbReference type="CDD" id="cd02055">
    <property type="entry name" value="serpinA10_PZI"/>
    <property type="match status" value="1"/>
</dbReference>